<dbReference type="CDD" id="cd18791">
    <property type="entry name" value="SF2_C_RHA"/>
    <property type="match status" value="1"/>
</dbReference>
<dbReference type="Gene3D" id="1.20.120.1080">
    <property type="match status" value="1"/>
</dbReference>
<dbReference type="GO" id="GO:0016787">
    <property type="term" value="F:hydrolase activity"/>
    <property type="evidence" value="ECO:0007669"/>
    <property type="project" value="UniProtKB-KW"/>
</dbReference>
<dbReference type="Pfam" id="PF07717">
    <property type="entry name" value="OB_NTP_bind"/>
    <property type="match status" value="1"/>
</dbReference>
<dbReference type="OMA" id="IICYPSY"/>
<dbReference type="GO" id="GO:0005524">
    <property type="term" value="F:ATP binding"/>
    <property type="evidence" value="ECO:0007669"/>
    <property type="project" value="UniProtKB-KW"/>
</dbReference>
<accession>A0AA38F4I5</accession>
<reference evidence="10 11" key="1">
    <citation type="journal article" date="2021" name="Nat. Plants">
        <title>The Taxus genome provides insights into paclitaxel biosynthesis.</title>
        <authorList>
            <person name="Xiong X."/>
            <person name="Gou J."/>
            <person name="Liao Q."/>
            <person name="Li Y."/>
            <person name="Zhou Q."/>
            <person name="Bi G."/>
            <person name="Li C."/>
            <person name="Du R."/>
            <person name="Wang X."/>
            <person name="Sun T."/>
            <person name="Guo L."/>
            <person name="Liang H."/>
            <person name="Lu P."/>
            <person name="Wu Y."/>
            <person name="Zhang Z."/>
            <person name="Ro D.K."/>
            <person name="Shang Y."/>
            <person name="Huang S."/>
            <person name="Yan J."/>
        </authorList>
    </citation>
    <scope>NUCLEOTIDE SEQUENCE [LARGE SCALE GENOMIC DNA]</scope>
    <source>
        <strain evidence="10">Ta-2019</strain>
    </source>
</reference>
<protein>
    <recommendedName>
        <fullName evidence="2">RNA helicase</fullName>
        <ecNumber evidence="2">3.6.4.13</ecNumber>
    </recommendedName>
</protein>
<dbReference type="PROSITE" id="PS51194">
    <property type="entry name" value="HELICASE_CTER"/>
    <property type="match status" value="1"/>
</dbReference>
<feature type="domain" description="Helicase ATP-binding" evidence="8">
    <location>
        <begin position="235"/>
        <end position="400"/>
    </location>
</feature>
<dbReference type="FunFam" id="3.40.50.300:FF:001279">
    <property type="entry name" value="ATP-dependent RNA helicase DEAH12 chloroplastic"/>
    <property type="match status" value="1"/>
</dbReference>
<keyword evidence="3" id="KW-0547">Nucleotide-binding</keyword>
<feature type="non-terminal residue" evidence="10">
    <location>
        <position position="1"/>
    </location>
</feature>
<dbReference type="Pfam" id="PF24637">
    <property type="entry name" value="RRM_DEAH11"/>
    <property type="match status" value="1"/>
</dbReference>
<dbReference type="CDD" id="cd17917">
    <property type="entry name" value="DEXHc_RHA-like"/>
    <property type="match status" value="1"/>
</dbReference>
<organism evidence="10 11">
    <name type="scientific">Taxus chinensis</name>
    <name type="common">Chinese yew</name>
    <name type="synonym">Taxus wallichiana var. chinensis</name>
    <dbReference type="NCBI Taxonomy" id="29808"/>
    <lineage>
        <taxon>Eukaryota</taxon>
        <taxon>Viridiplantae</taxon>
        <taxon>Streptophyta</taxon>
        <taxon>Embryophyta</taxon>
        <taxon>Tracheophyta</taxon>
        <taxon>Spermatophyta</taxon>
        <taxon>Pinopsida</taxon>
        <taxon>Pinidae</taxon>
        <taxon>Conifers II</taxon>
        <taxon>Cupressales</taxon>
        <taxon>Taxaceae</taxon>
        <taxon>Taxus</taxon>
    </lineage>
</organism>
<evidence type="ECO:0000256" key="3">
    <source>
        <dbReference type="ARBA" id="ARBA00022741"/>
    </source>
</evidence>
<dbReference type="PANTHER" id="PTHR18934">
    <property type="entry name" value="ATP-DEPENDENT RNA HELICASE"/>
    <property type="match status" value="1"/>
</dbReference>
<dbReference type="PROSITE" id="PS51192">
    <property type="entry name" value="HELICASE_ATP_BIND_1"/>
    <property type="match status" value="1"/>
</dbReference>
<dbReference type="Proteomes" id="UP000824469">
    <property type="component" value="Unassembled WGS sequence"/>
</dbReference>
<evidence type="ECO:0000313" key="11">
    <source>
        <dbReference type="Proteomes" id="UP000824469"/>
    </source>
</evidence>
<evidence type="ECO:0000313" key="10">
    <source>
        <dbReference type="EMBL" id="KAH9292074.1"/>
    </source>
</evidence>
<feature type="domain" description="Helicase C-terminal" evidence="9">
    <location>
        <begin position="437"/>
        <end position="609"/>
    </location>
</feature>
<dbReference type="InterPro" id="IPR002464">
    <property type="entry name" value="DNA/RNA_helicase_DEAH_CS"/>
</dbReference>
<dbReference type="InterPro" id="IPR001650">
    <property type="entry name" value="Helicase_C-like"/>
</dbReference>
<dbReference type="InterPro" id="IPR056244">
    <property type="entry name" value="RRM_DEAH11/12"/>
</dbReference>
<dbReference type="GO" id="GO:0003723">
    <property type="term" value="F:RNA binding"/>
    <property type="evidence" value="ECO:0007669"/>
    <property type="project" value="TreeGrafter"/>
</dbReference>
<evidence type="ECO:0000259" key="9">
    <source>
        <dbReference type="PROSITE" id="PS51194"/>
    </source>
</evidence>
<dbReference type="GO" id="GO:0003724">
    <property type="term" value="F:RNA helicase activity"/>
    <property type="evidence" value="ECO:0007669"/>
    <property type="project" value="UniProtKB-EC"/>
</dbReference>
<dbReference type="InterPro" id="IPR056248">
    <property type="entry name" value="RBD_DEAH11/12"/>
</dbReference>
<comment type="similarity">
    <text evidence="1">Belongs to the DEAD box helicase family. DEAH subfamily.</text>
</comment>
<keyword evidence="6" id="KW-0067">ATP-binding</keyword>
<dbReference type="Pfam" id="PF21010">
    <property type="entry name" value="HA2_C"/>
    <property type="match status" value="1"/>
</dbReference>
<dbReference type="InterPro" id="IPR014001">
    <property type="entry name" value="Helicase_ATP-bd"/>
</dbReference>
<dbReference type="EC" id="3.6.4.13" evidence="2"/>
<dbReference type="SMART" id="SM00490">
    <property type="entry name" value="HELICc"/>
    <property type="match status" value="1"/>
</dbReference>
<name>A0AA38F4I5_TAXCH</name>
<evidence type="ECO:0000256" key="7">
    <source>
        <dbReference type="ARBA" id="ARBA00047984"/>
    </source>
</evidence>
<dbReference type="InterPro" id="IPR027417">
    <property type="entry name" value="P-loop_NTPase"/>
</dbReference>
<evidence type="ECO:0000256" key="6">
    <source>
        <dbReference type="ARBA" id="ARBA00022840"/>
    </source>
</evidence>
<dbReference type="PANTHER" id="PTHR18934:SF81">
    <property type="entry name" value="ATP-DEPENDENT RNA HELICASE DEAH11, CHLOROPLASTIC-RELATED"/>
    <property type="match status" value="1"/>
</dbReference>
<evidence type="ECO:0000259" key="8">
    <source>
        <dbReference type="PROSITE" id="PS51192"/>
    </source>
</evidence>
<dbReference type="InterPro" id="IPR011709">
    <property type="entry name" value="DEAD-box_helicase_OB_fold"/>
</dbReference>
<dbReference type="PROSITE" id="PS00690">
    <property type="entry name" value="DEAH_ATP_HELICASE"/>
    <property type="match status" value="1"/>
</dbReference>
<proteinExistence type="inferred from homology"/>
<evidence type="ECO:0000256" key="2">
    <source>
        <dbReference type="ARBA" id="ARBA00012552"/>
    </source>
</evidence>
<dbReference type="SUPFAM" id="SSF52540">
    <property type="entry name" value="P-loop containing nucleoside triphosphate hydrolases"/>
    <property type="match status" value="1"/>
</dbReference>
<dbReference type="Pfam" id="PF24475">
    <property type="entry name" value="RBD_DEAH11"/>
    <property type="match status" value="1"/>
</dbReference>
<keyword evidence="4" id="KW-0378">Hydrolase</keyword>
<dbReference type="FunFam" id="1.20.120.1080:FF:000033">
    <property type="entry name" value="RBR-type E3 ubiquitin transferase"/>
    <property type="match status" value="1"/>
</dbReference>
<keyword evidence="11" id="KW-1185">Reference proteome</keyword>
<dbReference type="InterPro" id="IPR011545">
    <property type="entry name" value="DEAD/DEAH_box_helicase_dom"/>
</dbReference>
<dbReference type="Pfam" id="PF00271">
    <property type="entry name" value="Helicase_C"/>
    <property type="match status" value="1"/>
</dbReference>
<evidence type="ECO:0000256" key="1">
    <source>
        <dbReference type="ARBA" id="ARBA00008792"/>
    </source>
</evidence>
<dbReference type="Gene3D" id="3.40.50.300">
    <property type="entry name" value="P-loop containing nucleotide triphosphate hydrolases"/>
    <property type="match status" value="2"/>
</dbReference>
<comment type="caution">
    <text evidence="10">The sequence shown here is derived from an EMBL/GenBank/DDBJ whole genome shotgun (WGS) entry which is preliminary data.</text>
</comment>
<dbReference type="Pfam" id="PF00270">
    <property type="entry name" value="DEAD"/>
    <property type="match status" value="1"/>
</dbReference>
<dbReference type="SMART" id="SM00487">
    <property type="entry name" value="DEXDc"/>
    <property type="match status" value="1"/>
</dbReference>
<dbReference type="SMART" id="SM00847">
    <property type="entry name" value="HA2"/>
    <property type="match status" value="1"/>
</dbReference>
<gene>
    <name evidence="10" type="ORF">KI387_042739</name>
</gene>
<evidence type="ECO:0000256" key="4">
    <source>
        <dbReference type="ARBA" id="ARBA00022801"/>
    </source>
</evidence>
<dbReference type="InterPro" id="IPR007502">
    <property type="entry name" value="Helicase-assoc_dom"/>
</dbReference>
<keyword evidence="5" id="KW-0347">Helicase</keyword>
<comment type="catalytic activity">
    <reaction evidence="7">
        <text>ATP + H2O = ADP + phosphate + H(+)</text>
        <dbReference type="Rhea" id="RHEA:13065"/>
        <dbReference type="ChEBI" id="CHEBI:15377"/>
        <dbReference type="ChEBI" id="CHEBI:15378"/>
        <dbReference type="ChEBI" id="CHEBI:30616"/>
        <dbReference type="ChEBI" id="CHEBI:43474"/>
        <dbReference type="ChEBI" id="CHEBI:456216"/>
        <dbReference type="EC" id="3.6.4.13"/>
    </reaction>
</comment>
<sequence length="1293" mass="145044">MQMESRRELKIWGRGVCCKRNGELISFIEACPGSKQWQICTASGPLAARLFFHSLEDAVEGFVFVWEQRLLGFHSWAPEICSEPGEENINEEADKRTRPIFLNYVKKLRHGEAASKCRTEIEVAEREIKRCGNYLKARNRLMEWHRLEGLKQGLLVQIKILRKKLGEFERALQCIEFYLENPVEDYDFFDPSADVRPVFVLGNGWTWEQLYSIIVRECSRLESSLPMYSSRREILQLVHFHQVMVLIGETGSGKSTQLVQFLADSGFALKGSLVCTQPRKVAAMSLAQRVAGECRGCYKGTCSVSCCTTYIVQQGSLAKITYMTDHRLLQLCMSDSELAHISCIIVDEAHERSLSTDLLLALLKKCLLKRPELRLIIMSATADAKTLSDFFCGCMIFHVPGRNFPVDIIYVPNEDAEVSESSNMKYGRLSVPSYVTQVIRIVADIHAKEEEGAILTFLTSQIEVEWARDQFQEPSVMVLALHGKLSIEEQNSVFENAPLGKRKVIFATNIAETSLTIPGVKFVVDSGMVKESRFDPKTGINVLRVCRISQSAAAQRSGRAGRTRPGVCYRLYTEEEFNVMAPYRDPEILRVHVGIAILKLLALGIQDLKSFDFVQAPSQDAIDIAVKNLFHLGAVVSSQGHLKLTESGLNIVKLGVEPRLGKIILESISQGLGREGLVLAAVMANAGSIFCRVGTEGEKSKSDRLKLRFCHPDGDLFTCLAVYKAWENEPPGRRNRWCWENSINAKSMVRCKDAITEMELCLKYEMNVIVPRNWSWSPLVPKEHDLVLRRIILSAMVENVAMFSGYDRLGYDIAATGQQAYLHPSCSLLVFGSKPTWVVFGELLCTTRQFLVCVTVIEQDWVSAIQPLPPYDILLLKKLAMEKKIVTGLGKCLLKRFSGKANYNLHSLVDHIQQRCNSHRFGIEIDHDKQEIQLFGVMEKMGQAYGLLEDVLKCERRWMYNDCMEKSLFYATRGKHSPVALFGAGAEIKHLELEDKYLSVEVCHPNAQILDDREVLLLFENCAGGIAGFQKHPGAGKEGIGTGKWGILTFFSPEAAQTAVCHANNLRVGGSCLTVCPFNASPVMDHKRPGFPAVKAMVTWPRRQSKGMAVIRCEHVDVDRIALSCSGIVIGRSFVRCRRGKTDGSVFMTGLDTDVTESQILQTLRYVTDRQILEVFLIRQAAGLQPSSADCETALSHELAKFVPQDKCQVIVYNSDPKDFNTRALVTFDGSIHLRAAMALSHLQGKVLSVCMTWQKINCEQTFYSTILCSAPIYSVLKMELQSLIESFQKQNA</sequence>
<dbReference type="EMBL" id="JAHRHJ020003272">
    <property type="protein sequence ID" value="KAH9292074.1"/>
    <property type="molecule type" value="Genomic_DNA"/>
</dbReference>
<evidence type="ECO:0000256" key="5">
    <source>
        <dbReference type="ARBA" id="ARBA00022806"/>
    </source>
</evidence>